<reference evidence="10 11" key="1">
    <citation type="submission" date="2018-08" db="EMBL/GenBank/DDBJ databases">
        <title>A genome reference for cultivated species of the human gut microbiota.</title>
        <authorList>
            <person name="Zou Y."/>
            <person name="Xue W."/>
            <person name="Luo G."/>
        </authorList>
    </citation>
    <scope>NUCLEOTIDE SEQUENCE [LARGE SCALE GENOMIC DNA]</scope>
    <source>
        <strain evidence="10 11">AM25-21AC</strain>
    </source>
</reference>
<feature type="transmembrane region" description="Helical" evidence="9">
    <location>
        <begin position="207"/>
        <end position="227"/>
    </location>
</feature>
<accession>A0A414NUL7</accession>
<keyword evidence="5 9" id="KW-0169">Cobalamin biosynthesis</keyword>
<gene>
    <name evidence="9 10" type="primary">cobD</name>
    <name evidence="10" type="ORF">DW674_10365</name>
</gene>
<evidence type="ECO:0000256" key="6">
    <source>
        <dbReference type="ARBA" id="ARBA00022692"/>
    </source>
</evidence>
<keyword evidence="4 9" id="KW-1003">Cell membrane</keyword>
<proteinExistence type="inferred from homology"/>
<evidence type="ECO:0000256" key="8">
    <source>
        <dbReference type="ARBA" id="ARBA00023136"/>
    </source>
</evidence>
<evidence type="ECO:0000256" key="2">
    <source>
        <dbReference type="ARBA" id="ARBA00004953"/>
    </source>
</evidence>
<comment type="similarity">
    <text evidence="3 9">Belongs to the CobD/CbiB family.</text>
</comment>
<organism evidence="10 11">
    <name type="scientific">Mitsuokella multacida</name>
    <dbReference type="NCBI Taxonomy" id="52226"/>
    <lineage>
        <taxon>Bacteria</taxon>
        <taxon>Bacillati</taxon>
        <taxon>Bacillota</taxon>
        <taxon>Negativicutes</taxon>
        <taxon>Selenomonadales</taxon>
        <taxon>Selenomonadaceae</taxon>
        <taxon>Mitsuokella</taxon>
    </lineage>
</organism>
<dbReference type="GO" id="GO:0048472">
    <property type="term" value="F:threonine-phosphate decarboxylase activity"/>
    <property type="evidence" value="ECO:0007669"/>
    <property type="project" value="InterPro"/>
</dbReference>
<dbReference type="InterPro" id="IPR004485">
    <property type="entry name" value="Cobalamin_biosynth_CobD/CbiB"/>
</dbReference>
<comment type="caution">
    <text evidence="9">Lacks conserved residue(s) required for the propagation of feature annotation.</text>
</comment>
<dbReference type="Proteomes" id="UP000283442">
    <property type="component" value="Unassembled WGS sequence"/>
</dbReference>
<keyword evidence="7 9" id="KW-1133">Transmembrane helix</keyword>
<name>A0A414NUL7_9FIRM</name>
<evidence type="ECO:0000256" key="7">
    <source>
        <dbReference type="ARBA" id="ARBA00022989"/>
    </source>
</evidence>
<dbReference type="GO" id="GO:0005886">
    <property type="term" value="C:plasma membrane"/>
    <property type="evidence" value="ECO:0007669"/>
    <property type="project" value="UniProtKB-SubCell"/>
</dbReference>
<evidence type="ECO:0000256" key="9">
    <source>
        <dbReference type="HAMAP-Rule" id="MF_00024"/>
    </source>
</evidence>
<comment type="caution">
    <text evidence="10">The sequence shown here is derived from an EMBL/GenBank/DDBJ whole genome shotgun (WGS) entry which is preliminary data.</text>
</comment>
<dbReference type="AlphaFoldDB" id="A0A414NUL7"/>
<keyword evidence="8 9" id="KW-0472">Membrane</keyword>
<dbReference type="OrthoDB" id="9811967at2"/>
<dbReference type="EMBL" id="QRHE01000013">
    <property type="protein sequence ID" value="RHF50584.1"/>
    <property type="molecule type" value="Genomic_DNA"/>
</dbReference>
<dbReference type="Pfam" id="PF03186">
    <property type="entry name" value="CobD_Cbib"/>
    <property type="match status" value="1"/>
</dbReference>
<dbReference type="RefSeq" id="WP_118176718.1">
    <property type="nucleotide sequence ID" value="NZ_JAQEAO010000066.1"/>
</dbReference>
<evidence type="ECO:0000256" key="3">
    <source>
        <dbReference type="ARBA" id="ARBA00006263"/>
    </source>
</evidence>
<evidence type="ECO:0000256" key="4">
    <source>
        <dbReference type="ARBA" id="ARBA00022475"/>
    </source>
</evidence>
<dbReference type="PANTHER" id="PTHR34308">
    <property type="entry name" value="COBALAMIN BIOSYNTHESIS PROTEIN CBIB"/>
    <property type="match status" value="1"/>
</dbReference>
<comment type="pathway">
    <text evidence="2 9">Cofactor biosynthesis; adenosylcobalamin biosynthesis.</text>
</comment>
<protein>
    <recommendedName>
        <fullName evidence="9">Cobalamin biosynthesis protein CobD</fullName>
    </recommendedName>
</protein>
<feature type="transmembrane region" description="Helical" evidence="9">
    <location>
        <begin position="292"/>
        <end position="311"/>
    </location>
</feature>
<sequence length="316" mass="35224">MNVAIFAFIIDTIIGDPRSRFHPVVLIGKLISFLERIYYREEDSDQKKFFCGAILVLLVLFITYDVAAGIIYLSYSIPWEWGTMAVEALLLAFTISPKSLAKAGRGIYALLLTNELDKARKAVGWIVGRDTAKLDESEVARATVETIAENTVDGVIAPLFFFVLGGVPLAVLYRAANTMDSMIGYKNEKYLYFGKAAAKLDDVLNYIPARITAVLFIIAAWLLGFDFRNALRMMRRDADKHPSPNGGYAEATVAGALHIRLGGINSYFGKKTFRAYMGEAIERTAPKHIMEAIRMMYTATVLFLIFAYALLKCMGY</sequence>
<comment type="function">
    <text evidence="9">Converts cobyric acid to cobinamide by the addition of aminopropanol on the F carboxylic group.</text>
</comment>
<dbReference type="GO" id="GO:0015420">
    <property type="term" value="F:ABC-type vitamin B12 transporter activity"/>
    <property type="evidence" value="ECO:0007669"/>
    <property type="project" value="UniProtKB-UniRule"/>
</dbReference>
<keyword evidence="6 9" id="KW-0812">Transmembrane</keyword>
<dbReference type="NCBIfam" id="TIGR00380">
    <property type="entry name" value="cobal_cbiB"/>
    <property type="match status" value="1"/>
</dbReference>
<evidence type="ECO:0000256" key="1">
    <source>
        <dbReference type="ARBA" id="ARBA00004651"/>
    </source>
</evidence>
<feature type="transmembrane region" description="Helical" evidence="9">
    <location>
        <begin position="49"/>
        <end position="75"/>
    </location>
</feature>
<comment type="subcellular location">
    <subcellularLocation>
        <location evidence="1 9">Cell membrane</location>
        <topology evidence="1 9">Multi-pass membrane protein</topology>
    </subcellularLocation>
</comment>
<evidence type="ECO:0000313" key="11">
    <source>
        <dbReference type="Proteomes" id="UP000283442"/>
    </source>
</evidence>
<feature type="transmembrane region" description="Helical" evidence="9">
    <location>
        <begin position="155"/>
        <end position="176"/>
    </location>
</feature>
<evidence type="ECO:0000313" key="10">
    <source>
        <dbReference type="EMBL" id="RHF50584.1"/>
    </source>
</evidence>
<dbReference type="UniPathway" id="UPA00148"/>
<dbReference type="PANTHER" id="PTHR34308:SF1">
    <property type="entry name" value="COBALAMIN BIOSYNTHESIS PROTEIN CBIB"/>
    <property type="match status" value="1"/>
</dbReference>
<dbReference type="GO" id="GO:0009236">
    <property type="term" value="P:cobalamin biosynthetic process"/>
    <property type="evidence" value="ECO:0007669"/>
    <property type="project" value="UniProtKB-UniRule"/>
</dbReference>
<evidence type="ECO:0000256" key="5">
    <source>
        <dbReference type="ARBA" id="ARBA00022573"/>
    </source>
</evidence>
<dbReference type="HAMAP" id="MF_00024">
    <property type="entry name" value="CobD_CbiB"/>
    <property type="match status" value="1"/>
</dbReference>